<keyword evidence="2" id="KW-1185">Reference proteome</keyword>
<sequence length="200" mass="22103">MASPVATLWWWSLIFLWGGVVASASLRQWHALHFPVICSMTARDGSERAAWSGGGGIGSKILGGTCKSWLWGIAGWDWSKWVKYAMWSEDLHGPMQGWSQMSTAWKVWGASSAAVQYQELIAIGVTVLVLLLVLVAKATGSPAVPPQRQRDFDSLLWLWYIPMLIPIDSGHIFNINSDDIVIALHKPGNQRSQGCYVPPQ</sequence>
<dbReference type="EMBL" id="JAGFNK010000259">
    <property type="protein sequence ID" value="KAI9455048.1"/>
    <property type="molecule type" value="Genomic_DNA"/>
</dbReference>
<comment type="caution">
    <text evidence="1">The sequence shown here is derived from an EMBL/GenBank/DDBJ whole genome shotgun (WGS) entry which is preliminary data.</text>
</comment>
<proteinExistence type="predicted"/>
<reference evidence="1" key="1">
    <citation type="submission" date="2021-03" db="EMBL/GenBank/DDBJ databases">
        <title>Evolutionary priming and transition to the ectomycorrhizal habit in an iconic lineage of mushroom-forming fungi: is preadaptation a requirement?</title>
        <authorList>
            <consortium name="DOE Joint Genome Institute"/>
            <person name="Looney B.P."/>
            <person name="Miyauchi S."/>
            <person name="Morin E."/>
            <person name="Drula E."/>
            <person name="Courty P.E."/>
            <person name="Chicoki N."/>
            <person name="Fauchery L."/>
            <person name="Kohler A."/>
            <person name="Kuo A."/>
            <person name="LaButti K."/>
            <person name="Pangilinan J."/>
            <person name="Lipzen A."/>
            <person name="Riley R."/>
            <person name="Andreopoulos W."/>
            <person name="He G."/>
            <person name="Johnson J."/>
            <person name="Barry K.W."/>
            <person name="Grigoriev I.V."/>
            <person name="Nagy L."/>
            <person name="Hibbett D."/>
            <person name="Henrissat B."/>
            <person name="Matheny P.B."/>
            <person name="Labbe J."/>
            <person name="Martin A.F."/>
        </authorList>
    </citation>
    <scope>NUCLEOTIDE SEQUENCE</scope>
    <source>
        <strain evidence="1">BPL698</strain>
    </source>
</reference>
<evidence type="ECO:0000313" key="2">
    <source>
        <dbReference type="Proteomes" id="UP001207468"/>
    </source>
</evidence>
<gene>
    <name evidence="1" type="ORF">F5148DRAFT_1151565</name>
</gene>
<name>A0ACC0U142_9AGAM</name>
<accession>A0ACC0U142</accession>
<organism evidence="1 2">
    <name type="scientific">Russula earlei</name>
    <dbReference type="NCBI Taxonomy" id="71964"/>
    <lineage>
        <taxon>Eukaryota</taxon>
        <taxon>Fungi</taxon>
        <taxon>Dikarya</taxon>
        <taxon>Basidiomycota</taxon>
        <taxon>Agaricomycotina</taxon>
        <taxon>Agaricomycetes</taxon>
        <taxon>Russulales</taxon>
        <taxon>Russulaceae</taxon>
        <taxon>Russula</taxon>
    </lineage>
</organism>
<protein>
    <submittedName>
        <fullName evidence="1">Uncharacterized protein</fullName>
    </submittedName>
</protein>
<dbReference type="Proteomes" id="UP001207468">
    <property type="component" value="Unassembled WGS sequence"/>
</dbReference>
<evidence type="ECO:0000313" key="1">
    <source>
        <dbReference type="EMBL" id="KAI9455048.1"/>
    </source>
</evidence>